<evidence type="ECO:0000259" key="1">
    <source>
        <dbReference type="Pfam" id="PF01833"/>
    </source>
</evidence>
<dbReference type="Pfam" id="PF01833">
    <property type="entry name" value="TIG"/>
    <property type="match status" value="1"/>
</dbReference>
<dbReference type="InterPro" id="IPR014756">
    <property type="entry name" value="Ig_E-set"/>
</dbReference>
<dbReference type="SUPFAM" id="SSF81296">
    <property type="entry name" value="E set domains"/>
    <property type="match status" value="1"/>
</dbReference>
<name>U1MS98_9MICO</name>
<gene>
    <name evidence="2" type="ORF">L332_03620</name>
</gene>
<keyword evidence="3" id="KW-1185">Reference proteome</keyword>
<dbReference type="Gene3D" id="2.60.40.10">
    <property type="entry name" value="Immunoglobulins"/>
    <property type="match status" value="1"/>
</dbReference>
<dbReference type="EMBL" id="ASHR01000031">
    <property type="protein sequence ID" value="ERG63540.1"/>
    <property type="molecule type" value="Genomic_DNA"/>
</dbReference>
<dbReference type="GO" id="GO:0005975">
    <property type="term" value="P:carbohydrate metabolic process"/>
    <property type="evidence" value="ECO:0007669"/>
    <property type="project" value="UniProtKB-ARBA"/>
</dbReference>
<dbReference type="CDD" id="cd00102">
    <property type="entry name" value="IPT"/>
    <property type="match status" value="1"/>
</dbReference>
<evidence type="ECO:0000313" key="2">
    <source>
        <dbReference type="EMBL" id="ERG63540.1"/>
    </source>
</evidence>
<dbReference type="Proteomes" id="UP000016462">
    <property type="component" value="Unassembled WGS sequence"/>
</dbReference>
<dbReference type="InterPro" id="IPR013783">
    <property type="entry name" value="Ig-like_fold"/>
</dbReference>
<reference evidence="2 3" key="1">
    <citation type="journal article" date="2013" name="Genome Announc.">
        <title>First draft genome sequence from a member of the genus agrococcus, isolated from modern microbialites.</title>
        <authorList>
            <person name="White R.A.III."/>
            <person name="Grassa C.J."/>
            <person name="Suttle C.A."/>
        </authorList>
    </citation>
    <scope>NUCLEOTIDE SEQUENCE [LARGE SCALE GENOMIC DNA]</scope>
    <source>
        <strain evidence="2 3">RW1</strain>
    </source>
</reference>
<dbReference type="RefSeq" id="WP_021011290.1">
    <property type="nucleotide sequence ID" value="NZ_ASHR01000031.1"/>
</dbReference>
<dbReference type="InterPro" id="IPR002909">
    <property type="entry name" value="IPT_dom"/>
</dbReference>
<sequence length="256" mass="26234">MSTQVPLPAGATLGKSFEYGLDVNIGTSASPVWQPVRRISNFNPTPTPRTQDAQTYDDLGADNQDVTGWSFALAFNVQVNRLVSTGLYLPEIEALLARTEPDATGELATIEVRWYHKPAQGTPNPNDARQGLATVATSRVNTGPAGEIETLSVTLTGKGPAQKITNPFTGWGTTASPTVQSVLPPGEGANELVTITGSNLLGATAVTFGGTAATDFTVVSATTIVASLPAGSAGSAPVVVTTPAGPSPAAAYTRAV</sequence>
<feature type="domain" description="IPT/TIG" evidence="1">
    <location>
        <begin position="177"/>
        <end position="244"/>
    </location>
</feature>
<comment type="caution">
    <text evidence="2">The sequence shown here is derived from an EMBL/GenBank/DDBJ whole genome shotgun (WGS) entry which is preliminary data.</text>
</comment>
<proteinExistence type="predicted"/>
<dbReference type="OrthoDB" id="3268635at2"/>
<dbReference type="AlphaFoldDB" id="U1MS98"/>
<accession>U1MS98</accession>
<dbReference type="NCBIfam" id="NF047353">
    <property type="entry name" value="tube_lmo2291"/>
    <property type="match status" value="1"/>
</dbReference>
<organism evidence="2 3">
    <name type="scientific">Agrococcus pavilionensis RW1</name>
    <dbReference type="NCBI Taxonomy" id="1330458"/>
    <lineage>
        <taxon>Bacteria</taxon>
        <taxon>Bacillati</taxon>
        <taxon>Actinomycetota</taxon>
        <taxon>Actinomycetes</taxon>
        <taxon>Micrococcales</taxon>
        <taxon>Microbacteriaceae</taxon>
        <taxon>Agrococcus</taxon>
    </lineage>
</organism>
<protein>
    <recommendedName>
        <fullName evidence="1">IPT/TIG domain-containing protein</fullName>
    </recommendedName>
</protein>
<evidence type="ECO:0000313" key="3">
    <source>
        <dbReference type="Proteomes" id="UP000016462"/>
    </source>
</evidence>